<protein>
    <recommendedName>
        <fullName evidence="4">Small ribosomal subunit protein uS9</fullName>
    </recommendedName>
    <alternativeName>
        <fullName evidence="5">40S ribosomal protein S16</fullName>
    </alternativeName>
</protein>
<accession>A0A8S4A0Y2</accession>
<dbReference type="Gene3D" id="3.30.230.10">
    <property type="match status" value="1"/>
</dbReference>
<comment type="similarity">
    <text evidence="1">Belongs to the universal ribosomal protein uS9 family.</text>
</comment>
<keyword evidence="2" id="KW-0689">Ribosomal protein</keyword>
<dbReference type="InterPro" id="IPR020568">
    <property type="entry name" value="Ribosomal_Su5_D2-typ_SF"/>
</dbReference>
<dbReference type="InterPro" id="IPR000754">
    <property type="entry name" value="Ribosomal_uS9"/>
</dbReference>
<dbReference type="GO" id="GO:0022627">
    <property type="term" value="C:cytosolic small ribosomal subunit"/>
    <property type="evidence" value="ECO:0007669"/>
    <property type="project" value="TreeGrafter"/>
</dbReference>
<evidence type="ECO:0000256" key="5">
    <source>
        <dbReference type="ARBA" id="ARBA00043019"/>
    </source>
</evidence>
<dbReference type="Pfam" id="PF00380">
    <property type="entry name" value="Ribosomal_S9"/>
    <property type="match status" value="1"/>
</dbReference>
<evidence type="ECO:0000256" key="2">
    <source>
        <dbReference type="ARBA" id="ARBA00022980"/>
    </source>
</evidence>
<comment type="caution">
    <text evidence="6">The sequence shown here is derived from an EMBL/GenBank/DDBJ whole genome shotgun (WGS) entry which is preliminary data.</text>
</comment>
<name>A0A8S4A0Y2_9EUPU</name>
<dbReference type="GO" id="GO:0003735">
    <property type="term" value="F:structural constituent of ribosome"/>
    <property type="evidence" value="ECO:0007669"/>
    <property type="project" value="InterPro"/>
</dbReference>
<dbReference type="GO" id="GO:0006412">
    <property type="term" value="P:translation"/>
    <property type="evidence" value="ECO:0007669"/>
    <property type="project" value="InterPro"/>
</dbReference>
<evidence type="ECO:0000256" key="3">
    <source>
        <dbReference type="ARBA" id="ARBA00023274"/>
    </source>
</evidence>
<dbReference type="EMBL" id="CAJHNH020008390">
    <property type="protein sequence ID" value="CAG5135517.1"/>
    <property type="molecule type" value="Genomic_DNA"/>
</dbReference>
<dbReference type="PANTHER" id="PTHR21569:SF16">
    <property type="entry name" value="RIBOSOMAL PROTEIN S16"/>
    <property type="match status" value="1"/>
</dbReference>
<keyword evidence="3" id="KW-0687">Ribonucleoprotein</keyword>
<keyword evidence="7" id="KW-1185">Reference proteome</keyword>
<organism evidence="6 7">
    <name type="scientific">Candidula unifasciata</name>
    <dbReference type="NCBI Taxonomy" id="100452"/>
    <lineage>
        <taxon>Eukaryota</taxon>
        <taxon>Metazoa</taxon>
        <taxon>Spiralia</taxon>
        <taxon>Lophotrochozoa</taxon>
        <taxon>Mollusca</taxon>
        <taxon>Gastropoda</taxon>
        <taxon>Heterobranchia</taxon>
        <taxon>Euthyneura</taxon>
        <taxon>Panpulmonata</taxon>
        <taxon>Eupulmonata</taxon>
        <taxon>Stylommatophora</taxon>
        <taxon>Helicina</taxon>
        <taxon>Helicoidea</taxon>
        <taxon>Geomitridae</taxon>
        <taxon>Candidula</taxon>
    </lineage>
</organism>
<proteinExistence type="inferred from homology"/>
<dbReference type="PANTHER" id="PTHR21569">
    <property type="entry name" value="RIBOSOMAL PROTEIN S9"/>
    <property type="match status" value="1"/>
</dbReference>
<gene>
    <name evidence="6" type="ORF">CUNI_LOCUS21075</name>
</gene>
<sequence>MKPQTVKKTTTAVAHCKRRNRTVKVNGCPLDPMDPEILHVELQEPVLLLGKEICWGGYVAQIYNILSNYQKYVDAISKKEIRDVLIQYDRSLLGADPRCCVPTIFRGPGAGTRCQKSYR</sequence>
<evidence type="ECO:0000256" key="4">
    <source>
        <dbReference type="ARBA" id="ARBA00035259"/>
    </source>
</evidence>
<reference evidence="6" key="1">
    <citation type="submission" date="2021-04" db="EMBL/GenBank/DDBJ databases">
        <authorList>
            <consortium name="Molecular Ecology Group"/>
        </authorList>
    </citation>
    <scope>NUCLEOTIDE SEQUENCE</scope>
</reference>
<dbReference type="OrthoDB" id="426865at2759"/>
<dbReference type="GO" id="GO:0000462">
    <property type="term" value="P:maturation of SSU-rRNA from tricistronic rRNA transcript (SSU-rRNA, 5.8S rRNA, LSU-rRNA)"/>
    <property type="evidence" value="ECO:0007669"/>
    <property type="project" value="TreeGrafter"/>
</dbReference>
<evidence type="ECO:0000313" key="6">
    <source>
        <dbReference type="EMBL" id="CAG5135517.1"/>
    </source>
</evidence>
<dbReference type="SUPFAM" id="SSF54211">
    <property type="entry name" value="Ribosomal protein S5 domain 2-like"/>
    <property type="match status" value="1"/>
</dbReference>
<dbReference type="GO" id="GO:0003723">
    <property type="term" value="F:RNA binding"/>
    <property type="evidence" value="ECO:0007669"/>
    <property type="project" value="TreeGrafter"/>
</dbReference>
<dbReference type="Proteomes" id="UP000678393">
    <property type="component" value="Unassembled WGS sequence"/>
</dbReference>
<dbReference type="InterPro" id="IPR014721">
    <property type="entry name" value="Ribsml_uS5_D2-typ_fold_subgr"/>
</dbReference>
<dbReference type="AlphaFoldDB" id="A0A8S4A0Y2"/>
<evidence type="ECO:0000313" key="7">
    <source>
        <dbReference type="Proteomes" id="UP000678393"/>
    </source>
</evidence>
<evidence type="ECO:0000256" key="1">
    <source>
        <dbReference type="ARBA" id="ARBA00005251"/>
    </source>
</evidence>